<reference evidence="4 5" key="2">
    <citation type="submission" date="2024-05" db="EMBL/GenBank/DDBJ databases">
        <authorList>
            <person name="Chen Y."/>
            <person name="Shah S."/>
            <person name="Dougan E. K."/>
            <person name="Thang M."/>
            <person name="Chan C."/>
        </authorList>
    </citation>
    <scope>NUCLEOTIDE SEQUENCE [LARGE SCALE GENOMIC DNA]</scope>
</reference>
<evidence type="ECO:0000256" key="2">
    <source>
        <dbReference type="SAM" id="Phobius"/>
    </source>
</evidence>
<comment type="caution">
    <text evidence="3">The sequence shown here is derived from an EMBL/GenBank/DDBJ whole genome shotgun (WGS) entry which is preliminary data.</text>
</comment>
<organism evidence="3">
    <name type="scientific">Cladocopium goreaui</name>
    <dbReference type="NCBI Taxonomy" id="2562237"/>
    <lineage>
        <taxon>Eukaryota</taxon>
        <taxon>Sar</taxon>
        <taxon>Alveolata</taxon>
        <taxon>Dinophyceae</taxon>
        <taxon>Suessiales</taxon>
        <taxon>Symbiodiniaceae</taxon>
        <taxon>Cladocopium</taxon>
    </lineage>
</organism>
<dbReference type="InterPro" id="IPR011044">
    <property type="entry name" value="Quino_amine_DH_bsu"/>
</dbReference>
<dbReference type="EMBL" id="CAMXCT030001649">
    <property type="protein sequence ID" value="CAL4779236.1"/>
    <property type="molecule type" value="Genomic_DNA"/>
</dbReference>
<reference evidence="3" key="1">
    <citation type="submission" date="2022-10" db="EMBL/GenBank/DDBJ databases">
        <authorList>
            <person name="Chen Y."/>
            <person name="Dougan E. K."/>
            <person name="Chan C."/>
            <person name="Rhodes N."/>
            <person name="Thang M."/>
        </authorList>
    </citation>
    <scope>NUCLEOTIDE SEQUENCE</scope>
</reference>
<dbReference type="InterPro" id="IPR007788">
    <property type="entry name" value="QCT"/>
</dbReference>
<keyword evidence="2" id="KW-1133">Transmembrane helix</keyword>
<proteinExistence type="predicted"/>
<name>A0A9P1FW83_9DINO</name>
<dbReference type="OrthoDB" id="409395at2759"/>
<dbReference type="EMBL" id="CAMXCT020001649">
    <property type="protein sequence ID" value="CAL1145299.1"/>
    <property type="molecule type" value="Genomic_DNA"/>
</dbReference>
<dbReference type="AlphaFoldDB" id="A0A9P1FW83"/>
<protein>
    <submittedName>
        <fullName evidence="4">NFX1-type zinc finger-containing protein 1</fullName>
    </submittedName>
</protein>
<accession>A0A9P1FW83</accession>
<dbReference type="PANTHER" id="PTHR31270">
    <property type="entry name" value="GLUTAMINYL-PEPTIDE CYCLOTRANSFERASE"/>
    <property type="match status" value="1"/>
</dbReference>
<keyword evidence="2" id="KW-0472">Membrane</keyword>
<evidence type="ECO:0000313" key="4">
    <source>
        <dbReference type="EMBL" id="CAL4779236.1"/>
    </source>
</evidence>
<gene>
    <name evidence="3" type="ORF">C1SCF055_LOCUS18789</name>
</gene>
<feature type="region of interest" description="Disordered" evidence="1">
    <location>
        <begin position="62"/>
        <end position="86"/>
    </location>
</feature>
<keyword evidence="5" id="KW-1185">Reference proteome</keyword>
<dbReference type="Pfam" id="PF05096">
    <property type="entry name" value="Glu_cyclase_2"/>
    <property type="match status" value="1"/>
</dbReference>
<dbReference type="PANTHER" id="PTHR31270:SF1">
    <property type="entry name" value="GLUTAMINYL-PEPTIDE CYCLOTRANSFERASE"/>
    <property type="match status" value="1"/>
</dbReference>
<evidence type="ECO:0000313" key="3">
    <source>
        <dbReference type="EMBL" id="CAI3991924.1"/>
    </source>
</evidence>
<dbReference type="Proteomes" id="UP001152797">
    <property type="component" value="Unassembled WGS sequence"/>
</dbReference>
<feature type="transmembrane region" description="Helical" evidence="2">
    <location>
        <begin position="20"/>
        <end position="41"/>
    </location>
</feature>
<dbReference type="GO" id="GO:0016603">
    <property type="term" value="F:glutaminyl-peptide cyclotransferase activity"/>
    <property type="evidence" value="ECO:0007669"/>
    <property type="project" value="InterPro"/>
</dbReference>
<evidence type="ECO:0000313" key="5">
    <source>
        <dbReference type="Proteomes" id="UP001152797"/>
    </source>
</evidence>
<dbReference type="EMBL" id="CAMXCT010001649">
    <property type="protein sequence ID" value="CAI3991924.1"/>
    <property type="molecule type" value="Genomic_DNA"/>
</dbReference>
<dbReference type="SUPFAM" id="SSF50969">
    <property type="entry name" value="YVTN repeat-like/Quinoprotein amine dehydrogenase"/>
    <property type="match status" value="1"/>
</dbReference>
<sequence length="358" mass="39783">MAAEEPPNVIVITEPPRRFSAGLAGLVALGIAALAGLGGFLRQRASASVTIHSEPVVYTQRGSASGTIHSEPAVDPQRTPASVTSPSEPAVYTYRVVRRFQHDPNAFTQGLLWSNGSLFESTGLYGESTLRELQLGSNGEVHVVRQLPLDRRDFGEGLVQKRGQLLQLLWRTGEGIRYYVQAGEHEQLRQAGRFRTPLNDGWGIEFDGENLVVTDSGHELIFLDPEDFRIKKRVSVTDNGKLIEMINELEMIGDELWGNIYGKDCLARIDKTSGSVTGWLVLDGILDRRSAAAEAKAARRRGPDVLNGIAWDPDGKRIFVTGKLWPAMFEIQLEPAREITLERARRMCIPTRNIFRLR</sequence>
<evidence type="ECO:0000256" key="1">
    <source>
        <dbReference type="SAM" id="MobiDB-lite"/>
    </source>
</evidence>
<keyword evidence="2" id="KW-0812">Transmembrane</keyword>